<gene>
    <name evidence="1" type="ORF">D3880_13705</name>
</gene>
<keyword evidence="2" id="KW-1185">Reference proteome</keyword>
<dbReference type="KEGG" id="pcav:D3880_13705"/>
<dbReference type="RefSeq" id="WP_119894000.1">
    <property type="nucleotide sequence ID" value="NZ_CP032419.1"/>
</dbReference>
<accession>A0A385Z756</accession>
<organism evidence="1 2">
    <name type="scientific">Pseudomonas cavernae</name>
    <dbReference type="NCBI Taxonomy" id="2320867"/>
    <lineage>
        <taxon>Bacteria</taxon>
        <taxon>Pseudomonadati</taxon>
        <taxon>Pseudomonadota</taxon>
        <taxon>Gammaproteobacteria</taxon>
        <taxon>Pseudomonadales</taxon>
        <taxon>Pseudomonadaceae</taxon>
        <taxon>Pseudomonas</taxon>
    </lineage>
</organism>
<reference evidence="2" key="1">
    <citation type="submission" date="2018-09" db="EMBL/GenBank/DDBJ databases">
        <authorList>
            <person name="Zhu H."/>
        </authorList>
    </citation>
    <scope>NUCLEOTIDE SEQUENCE [LARGE SCALE GENOMIC DNA]</scope>
    <source>
        <strain evidence="2">K2W31S-8</strain>
    </source>
</reference>
<dbReference type="PANTHER" id="PTHR36931">
    <property type="entry name" value="UPF0153 PROTEIN YEIW"/>
    <property type="match status" value="1"/>
</dbReference>
<name>A0A385Z756_9PSED</name>
<dbReference type="Proteomes" id="UP000265560">
    <property type="component" value="Chromosome"/>
</dbReference>
<protein>
    <submittedName>
        <fullName evidence="1">YkgJ family cysteine cluster protein</fullName>
    </submittedName>
</protein>
<evidence type="ECO:0000313" key="2">
    <source>
        <dbReference type="Proteomes" id="UP000265560"/>
    </source>
</evidence>
<sequence length="84" mass="8602">MKCRAGCGACCIAPSISSAIPGMPGGKPAGERCLHLSAENLCALFGKPERPAVCAAFQADPVVCGDSREEAIRLLGWLEQATAA</sequence>
<dbReference type="PANTHER" id="PTHR36931:SF1">
    <property type="entry name" value="UPF0153 PROTEIN YEIW"/>
    <property type="match status" value="1"/>
</dbReference>
<dbReference type="AlphaFoldDB" id="A0A385Z756"/>
<evidence type="ECO:0000313" key="1">
    <source>
        <dbReference type="EMBL" id="AYC33342.1"/>
    </source>
</evidence>
<dbReference type="InterPro" id="IPR005358">
    <property type="entry name" value="Puta_zinc/iron-chelating_dom"/>
</dbReference>
<dbReference type="OrthoDB" id="9803986at2"/>
<dbReference type="Pfam" id="PF03692">
    <property type="entry name" value="CxxCxxCC"/>
    <property type="match status" value="1"/>
</dbReference>
<dbReference type="EMBL" id="CP032419">
    <property type="protein sequence ID" value="AYC33342.1"/>
    <property type="molecule type" value="Genomic_DNA"/>
</dbReference>
<dbReference type="InterPro" id="IPR052572">
    <property type="entry name" value="UPF0153_domain"/>
</dbReference>
<proteinExistence type="predicted"/>